<organism evidence="1 2">
    <name type="scientific">Colletotrichum scovillei</name>
    <dbReference type="NCBI Taxonomy" id="1209932"/>
    <lineage>
        <taxon>Eukaryota</taxon>
        <taxon>Fungi</taxon>
        <taxon>Dikarya</taxon>
        <taxon>Ascomycota</taxon>
        <taxon>Pezizomycotina</taxon>
        <taxon>Sordariomycetes</taxon>
        <taxon>Hypocreomycetidae</taxon>
        <taxon>Glomerellales</taxon>
        <taxon>Glomerellaceae</taxon>
        <taxon>Colletotrichum</taxon>
        <taxon>Colletotrichum acutatum species complex</taxon>
    </lineage>
</organism>
<sequence>MIGKVTAETDWSHLYFSTTADGMKQLVTIHMPAGRQTCIYG</sequence>
<gene>
    <name evidence="1" type="ORF">JMJ77_011504</name>
</gene>
<proteinExistence type="predicted"/>
<evidence type="ECO:0000313" key="2">
    <source>
        <dbReference type="Proteomes" id="UP000699042"/>
    </source>
</evidence>
<keyword evidence="2" id="KW-1185">Reference proteome</keyword>
<accession>A0A9P7QV27</accession>
<reference evidence="1" key="1">
    <citation type="submission" date="2021-05" db="EMBL/GenBank/DDBJ databases">
        <title>Comparative genomics of three Colletotrichum scovillei strains and genetic complementation revealed genes involved fungal growth and virulence on chili pepper.</title>
        <authorList>
            <person name="Hsieh D.-K."/>
            <person name="Chuang S.-C."/>
            <person name="Chen C.-Y."/>
            <person name="Chao Y.-T."/>
            <person name="Lu M.-Y.J."/>
            <person name="Lee M.-H."/>
            <person name="Shih M.-C."/>
        </authorList>
    </citation>
    <scope>NUCLEOTIDE SEQUENCE</scope>
    <source>
        <strain evidence="1">Coll-153</strain>
    </source>
</reference>
<comment type="caution">
    <text evidence="1">The sequence shown here is derived from an EMBL/GenBank/DDBJ whole genome shotgun (WGS) entry which is preliminary data.</text>
</comment>
<protein>
    <submittedName>
        <fullName evidence="1">Uncharacterized protein</fullName>
    </submittedName>
</protein>
<evidence type="ECO:0000313" key="1">
    <source>
        <dbReference type="EMBL" id="KAG7043682.1"/>
    </source>
</evidence>
<dbReference type="AlphaFoldDB" id="A0A9P7QV27"/>
<dbReference type="EMBL" id="JAESDN010000011">
    <property type="protein sequence ID" value="KAG7043682.1"/>
    <property type="molecule type" value="Genomic_DNA"/>
</dbReference>
<feature type="non-terminal residue" evidence="1">
    <location>
        <position position="41"/>
    </location>
</feature>
<name>A0A9P7QV27_9PEZI</name>
<dbReference type="Proteomes" id="UP000699042">
    <property type="component" value="Unassembled WGS sequence"/>
</dbReference>